<evidence type="ECO:0000256" key="4">
    <source>
        <dbReference type="ARBA" id="ARBA00022723"/>
    </source>
</evidence>
<evidence type="ECO:0000259" key="10">
    <source>
        <dbReference type="Pfam" id="PF02879"/>
    </source>
</evidence>
<reference evidence="12 13" key="1">
    <citation type="submission" date="2021-03" db="EMBL/GenBank/DDBJ databases">
        <title>Novel species identification of genus Shewanella.</title>
        <authorList>
            <person name="Liu G."/>
            <person name="Zhang Q."/>
        </authorList>
    </citation>
    <scope>NUCLEOTIDE SEQUENCE [LARGE SCALE GENOMIC DNA]</scope>
    <source>
        <strain evidence="12 13">FJAT-51800</strain>
    </source>
</reference>
<dbReference type="SUPFAM" id="SSF53738">
    <property type="entry name" value="Phosphoglucomutase, first 3 domains"/>
    <property type="match status" value="3"/>
</dbReference>
<evidence type="ECO:0000259" key="11">
    <source>
        <dbReference type="Pfam" id="PF02880"/>
    </source>
</evidence>
<proteinExistence type="inferred from homology"/>
<feature type="domain" description="Alpha-D-phosphohexomutase alpha/beta/alpha" evidence="9">
    <location>
        <begin position="45"/>
        <end position="184"/>
    </location>
</feature>
<keyword evidence="3" id="KW-0597">Phosphoprotein</keyword>
<organism evidence="12 13">
    <name type="scientific">Shewanella avicenniae</name>
    <dbReference type="NCBI Taxonomy" id="2814294"/>
    <lineage>
        <taxon>Bacteria</taxon>
        <taxon>Pseudomonadati</taxon>
        <taxon>Pseudomonadota</taxon>
        <taxon>Gammaproteobacteria</taxon>
        <taxon>Alteromonadales</taxon>
        <taxon>Shewanellaceae</taxon>
        <taxon>Shewanella</taxon>
    </lineage>
</organism>
<dbReference type="InterPro" id="IPR005843">
    <property type="entry name" value="A-D-PHexomutase_C"/>
</dbReference>
<comment type="cofactor">
    <cofactor evidence="1">
        <name>Mg(2+)</name>
        <dbReference type="ChEBI" id="CHEBI:18420"/>
    </cofactor>
</comment>
<feature type="domain" description="Alpha-D-phosphohexomutase C-terminal" evidence="8">
    <location>
        <begin position="515"/>
        <end position="538"/>
    </location>
</feature>
<dbReference type="RefSeq" id="WP_207356071.1">
    <property type="nucleotide sequence ID" value="NZ_CP071503.1"/>
</dbReference>
<dbReference type="InterPro" id="IPR005846">
    <property type="entry name" value="A-D-PHexomutase_a/b/a-III"/>
</dbReference>
<keyword evidence="6" id="KW-0413">Isomerase</keyword>
<feature type="domain" description="Alpha-D-phosphohexomutase alpha/beta/alpha" evidence="11">
    <location>
        <begin position="325"/>
        <end position="444"/>
    </location>
</feature>
<evidence type="ECO:0000256" key="5">
    <source>
        <dbReference type="ARBA" id="ARBA00022842"/>
    </source>
</evidence>
<dbReference type="EMBL" id="CP071503">
    <property type="protein sequence ID" value="QSX34874.1"/>
    <property type="molecule type" value="Genomic_DNA"/>
</dbReference>
<evidence type="ECO:0000259" key="8">
    <source>
        <dbReference type="Pfam" id="PF00408"/>
    </source>
</evidence>
<evidence type="ECO:0000313" key="13">
    <source>
        <dbReference type="Proteomes" id="UP000662770"/>
    </source>
</evidence>
<dbReference type="InterPro" id="IPR016066">
    <property type="entry name" value="A-D-PHexomutase_CS"/>
</dbReference>
<evidence type="ECO:0000256" key="6">
    <source>
        <dbReference type="ARBA" id="ARBA00023235"/>
    </source>
</evidence>
<dbReference type="PRINTS" id="PR00509">
    <property type="entry name" value="PGMPMM"/>
</dbReference>
<evidence type="ECO:0000256" key="3">
    <source>
        <dbReference type="ARBA" id="ARBA00022553"/>
    </source>
</evidence>
<gene>
    <name evidence="12" type="ORF">JYB87_06525</name>
</gene>
<evidence type="ECO:0000256" key="7">
    <source>
        <dbReference type="RuleBase" id="RU004326"/>
    </source>
</evidence>
<evidence type="ECO:0000313" key="12">
    <source>
        <dbReference type="EMBL" id="QSX34874.1"/>
    </source>
</evidence>
<evidence type="ECO:0000256" key="1">
    <source>
        <dbReference type="ARBA" id="ARBA00001946"/>
    </source>
</evidence>
<keyword evidence="5 7" id="KW-0460">Magnesium</keyword>
<evidence type="ECO:0000256" key="2">
    <source>
        <dbReference type="ARBA" id="ARBA00010231"/>
    </source>
</evidence>
<dbReference type="Pfam" id="PF02879">
    <property type="entry name" value="PGM_PMM_II"/>
    <property type="match status" value="1"/>
</dbReference>
<dbReference type="Proteomes" id="UP000662770">
    <property type="component" value="Chromosome"/>
</dbReference>
<keyword evidence="13" id="KW-1185">Reference proteome</keyword>
<dbReference type="InterPro" id="IPR036900">
    <property type="entry name" value="A-D-PHexomutase_C_sf"/>
</dbReference>
<dbReference type="Pfam" id="PF00408">
    <property type="entry name" value="PGM_PMM_IV"/>
    <property type="match status" value="1"/>
</dbReference>
<name>A0ABX7QTR5_9GAMM</name>
<keyword evidence="4 7" id="KW-0479">Metal-binding</keyword>
<dbReference type="InterPro" id="IPR005841">
    <property type="entry name" value="Alpha-D-phosphohexomutase_SF"/>
</dbReference>
<sequence>MDSQLALQLKHWLALDPEQATKVELAKLINAGDEQELRRRFDGRLAFGTAGLRGVVGAGPTRMNLLVIRQTAAGLGHYLLSQIADAAERGVVVGYDGRPDSKRFAHTTAEVLCSLGIKVHLTDQVSPTPLVAFGVTHLNAAAGVVVTASHNPPEYNGFKVYWSNGAQIIAPHDAGIAACIEQAATTEVRILPLERALQQQLLHWLDDSFFGAYQTAVSASALLQSAADTDAVVIAYTAMHGVGAKMAKRLLAQAGFKQVYSVAAQEQPDGSFPTVKFPNPEEPGAMDLVIDEARKHDALIACANDPDADRLAVAVKRGSDYQQLTGDQVGLLLGHYLLHKAPAEQRLVGTTIVSSSMLAAIAASAGGKCFTTLTGFKWLTNVAMQQATASQQFLFAYEEALGYTIDTIVRDKDGLTALLAFAQLMAELIAEDKTLWQHLDEIYRQHGMYLNKQVSIALSEQTMDIGTQLRNQPPSVIGGVAVVAIEDVKRGVRIDADGEQALTLPKSDVLIYHLQDHSRVVVRPSGTEPKLKCYYQVVQPMGLDTYAVAEVKGTERLTKLISRHQQSLLG</sequence>
<dbReference type="Gene3D" id="3.40.120.10">
    <property type="entry name" value="Alpha-D-Glucose-1,6-Bisphosphate, subunit A, domain 3"/>
    <property type="match status" value="3"/>
</dbReference>
<accession>A0ABX7QTR5</accession>
<protein>
    <submittedName>
        <fullName evidence="12">Phospho-sugar mutase</fullName>
    </submittedName>
</protein>
<dbReference type="Pfam" id="PF02880">
    <property type="entry name" value="PGM_PMM_III"/>
    <property type="match status" value="1"/>
</dbReference>
<dbReference type="PANTHER" id="PTHR45745:SF1">
    <property type="entry name" value="PHOSPHOGLUCOMUTASE 2B-RELATED"/>
    <property type="match status" value="1"/>
</dbReference>
<dbReference type="InterPro" id="IPR016055">
    <property type="entry name" value="A-D-PHexomutase_a/b/a-I/II/III"/>
</dbReference>
<dbReference type="PANTHER" id="PTHR45745">
    <property type="entry name" value="PHOSPHOMANNOMUTASE 45A"/>
    <property type="match status" value="1"/>
</dbReference>
<comment type="similarity">
    <text evidence="2 7">Belongs to the phosphohexose mutase family.</text>
</comment>
<dbReference type="Gene3D" id="3.30.310.50">
    <property type="entry name" value="Alpha-D-phosphohexomutase, C-terminal domain"/>
    <property type="match status" value="1"/>
</dbReference>
<dbReference type="CDD" id="cd05799">
    <property type="entry name" value="PGM2"/>
    <property type="match status" value="1"/>
</dbReference>
<dbReference type="InterPro" id="IPR005845">
    <property type="entry name" value="A-D-PHexomutase_a/b/a-II"/>
</dbReference>
<dbReference type="PROSITE" id="PS00710">
    <property type="entry name" value="PGM_PMM"/>
    <property type="match status" value="1"/>
</dbReference>
<evidence type="ECO:0000259" key="9">
    <source>
        <dbReference type="Pfam" id="PF02878"/>
    </source>
</evidence>
<dbReference type="SUPFAM" id="SSF55957">
    <property type="entry name" value="Phosphoglucomutase, C-terminal domain"/>
    <property type="match status" value="1"/>
</dbReference>
<feature type="domain" description="Alpha-D-phosphohexomutase alpha/beta/alpha" evidence="10">
    <location>
        <begin position="224"/>
        <end position="318"/>
    </location>
</feature>
<dbReference type="Pfam" id="PF02878">
    <property type="entry name" value="PGM_PMM_I"/>
    <property type="match status" value="1"/>
</dbReference>
<dbReference type="InterPro" id="IPR005844">
    <property type="entry name" value="A-D-PHexomutase_a/b/a-I"/>
</dbReference>